<dbReference type="SMART" id="SM00388">
    <property type="entry name" value="HisKA"/>
    <property type="match status" value="1"/>
</dbReference>
<dbReference type="OrthoDB" id="9805967at2"/>
<dbReference type="InterPro" id="IPR003594">
    <property type="entry name" value="HATPase_dom"/>
</dbReference>
<dbReference type="SUPFAM" id="SSF55874">
    <property type="entry name" value="ATPase domain of HSP90 chaperone/DNA topoisomerase II/histidine kinase"/>
    <property type="match status" value="1"/>
</dbReference>
<dbReference type="Gene3D" id="1.10.287.130">
    <property type="match status" value="1"/>
</dbReference>
<protein>
    <recommendedName>
        <fullName evidence="3">histidine kinase</fullName>
        <ecNumber evidence="3">2.7.13.3</ecNumber>
    </recommendedName>
</protein>
<dbReference type="PANTHER" id="PTHR44936">
    <property type="entry name" value="SENSOR PROTEIN CREC"/>
    <property type="match status" value="1"/>
</dbReference>
<comment type="catalytic activity">
    <reaction evidence="1">
        <text>ATP + protein L-histidine = ADP + protein N-phospho-L-histidine.</text>
        <dbReference type="EC" id="2.7.13.3"/>
    </reaction>
</comment>
<keyword evidence="6" id="KW-0808">Transferase</keyword>
<sequence length="413" mass="46389">MLKMYRYALIAGVAVLFFLALIQFIILKNVFNTHRVSDLTSMVNCIESRITGHMELLRQLPHAPHHMRSLTWLLDELQGYPFLKGILLSERGRILINTMPYVSPDEAKKILKHCLTGYRAGDTYYFCTEFYPLPGRKLFMILALDRTLEVRTLRKSLWFTGISVLAAVILFVLSWYLVARMASRQQELEQRLEASERVAMMGKLAAMVAHEIRNPLNTLSMGLQYMKELGELKPEIMETLMQEIARMSELSLDLLSPDRGIEISTEPLSVQDILSELEHKFVPRAKASGISFIADYPHETIKFTADRKWLLRALENLIRNALEATPEGGSVSISASAGPDYVAFRIEDSGTGIPVEIRSKIFEPFITTKKEGFGLGLYLVKKVVEAHGGTVKLEQSSLGGTGAVVIIPGVSQK</sequence>
<feature type="transmembrane region" description="Helical" evidence="10">
    <location>
        <begin position="6"/>
        <end position="27"/>
    </location>
</feature>
<dbReference type="CDD" id="cd00075">
    <property type="entry name" value="HATPase"/>
    <property type="match status" value="1"/>
</dbReference>
<evidence type="ECO:0000256" key="5">
    <source>
        <dbReference type="ARBA" id="ARBA00022553"/>
    </source>
</evidence>
<accession>A0A1I4SEQ1</accession>
<dbReference type="Pfam" id="PF02518">
    <property type="entry name" value="HATPase_c"/>
    <property type="match status" value="1"/>
</dbReference>
<dbReference type="InterPro" id="IPR005467">
    <property type="entry name" value="His_kinase_dom"/>
</dbReference>
<evidence type="ECO:0000256" key="3">
    <source>
        <dbReference type="ARBA" id="ARBA00012438"/>
    </source>
</evidence>
<keyword evidence="10" id="KW-0812">Transmembrane</keyword>
<feature type="domain" description="Histidine kinase" evidence="11">
    <location>
        <begin position="207"/>
        <end position="411"/>
    </location>
</feature>
<dbReference type="EMBL" id="FOUU01000002">
    <property type="protein sequence ID" value="SFM62854.1"/>
    <property type="molecule type" value="Genomic_DNA"/>
</dbReference>
<dbReference type="Gene3D" id="3.30.565.10">
    <property type="entry name" value="Histidine kinase-like ATPase, C-terminal domain"/>
    <property type="match status" value="1"/>
</dbReference>
<evidence type="ECO:0000313" key="13">
    <source>
        <dbReference type="Proteomes" id="UP000199611"/>
    </source>
</evidence>
<dbReference type="InterPro" id="IPR036097">
    <property type="entry name" value="HisK_dim/P_sf"/>
</dbReference>
<dbReference type="GO" id="GO:0000155">
    <property type="term" value="F:phosphorelay sensor kinase activity"/>
    <property type="evidence" value="ECO:0007669"/>
    <property type="project" value="InterPro"/>
</dbReference>
<dbReference type="Pfam" id="PF00512">
    <property type="entry name" value="HisKA"/>
    <property type="match status" value="1"/>
</dbReference>
<evidence type="ECO:0000256" key="2">
    <source>
        <dbReference type="ARBA" id="ARBA00004651"/>
    </source>
</evidence>
<proteinExistence type="predicted"/>
<keyword evidence="4" id="KW-1003">Cell membrane</keyword>
<dbReference type="GO" id="GO:0005886">
    <property type="term" value="C:plasma membrane"/>
    <property type="evidence" value="ECO:0007669"/>
    <property type="project" value="UniProtKB-SubCell"/>
</dbReference>
<dbReference type="InterPro" id="IPR004358">
    <property type="entry name" value="Sig_transdc_His_kin-like_C"/>
</dbReference>
<dbReference type="GO" id="GO:0005524">
    <property type="term" value="F:ATP binding"/>
    <property type="evidence" value="ECO:0007669"/>
    <property type="project" value="UniProtKB-KW"/>
</dbReference>
<dbReference type="InterPro" id="IPR050980">
    <property type="entry name" value="2C_sensor_his_kinase"/>
</dbReference>
<keyword evidence="13" id="KW-1185">Reference proteome</keyword>
<dbReference type="PRINTS" id="PR00344">
    <property type="entry name" value="BCTRLSENSOR"/>
</dbReference>
<evidence type="ECO:0000256" key="8">
    <source>
        <dbReference type="ARBA" id="ARBA00022777"/>
    </source>
</evidence>
<evidence type="ECO:0000256" key="4">
    <source>
        <dbReference type="ARBA" id="ARBA00022475"/>
    </source>
</evidence>
<dbReference type="STRING" id="39841.SAMN05660836_00920"/>
<keyword evidence="5" id="KW-0597">Phosphoprotein</keyword>
<dbReference type="RefSeq" id="WP_093393829.1">
    <property type="nucleotide sequence ID" value="NZ_FOUU01000002.1"/>
</dbReference>
<gene>
    <name evidence="12" type="ORF">SAMN05660836_00920</name>
</gene>
<evidence type="ECO:0000256" key="9">
    <source>
        <dbReference type="ARBA" id="ARBA00022840"/>
    </source>
</evidence>
<dbReference type="InterPro" id="IPR003661">
    <property type="entry name" value="HisK_dim/P_dom"/>
</dbReference>
<evidence type="ECO:0000256" key="7">
    <source>
        <dbReference type="ARBA" id="ARBA00022741"/>
    </source>
</evidence>
<keyword evidence="7" id="KW-0547">Nucleotide-binding</keyword>
<evidence type="ECO:0000313" key="12">
    <source>
        <dbReference type="EMBL" id="SFM62854.1"/>
    </source>
</evidence>
<dbReference type="CDD" id="cd00082">
    <property type="entry name" value="HisKA"/>
    <property type="match status" value="1"/>
</dbReference>
<dbReference type="EC" id="2.7.13.3" evidence="3"/>
<organism evidence="12 13">
    <name type="scientific">Thermodesulforhabdus norvegica</name>
    <dbReference type="NCBI Taxonomy" id="39841"/>
    <lineage>
        <taxon>Bacteria</taxon>
        <taxon>Pseudomonadati</taxon>
        <taxon>Thermodesulfobacteriota</taxon>
        <taxon>Syntrophobacteria</taxon>
        <taxon>Syntrophobacterales</taxon>
        <taxon>Thermodesulforhabdaceae</taxon>
        <taxon>Thermodesulforhabdus</taxon>
    </lineage>
</organism>
<comment type="subcellular location">
    <subcellularLocation>
        <location evidence="2">Cell membrane</location>
        <topology evidence="2">Multi-pass membrane protein</topology>
    </subcellularLocation>
</comment>
<evidence type="ECO:0000256" key="1">
    <source>
        <dbReference type="ARBA" id="ARBA00000085"/>
    </source>
</evidence>
<evidence type="ECO:0000259" key="11">
    <source>
        <dbReference type="PROSITE" id="PS50109"/>
    </source>
</evidence>
<dbReference type="SUPFAM" id="SSF47384">
    <property type="entry name" value="Homodimeric domain of signal transducing histidine kinase"/>
    <property type="match status" value="1"/>
</dbReference>
<keyword evidence="8 12" id="KW-0418">Kinase</keyword>
<dbReference type="PROSITE" id="PS50109">
    <property type="entry name" value="HIS_KIN"/>
    <property type="match status" value="1"/>
</dbReference>
<name>A0A1I4SEQ1_9BACT</name>
<dbReference type="Proteomes" id="UP000199611">
    <property type="component" value="Unassembled WGS sequence"/>
</dbReference>
<evidence type="ECO:0000256" key="6">
    <source>
        <dbReference type="ARBA" id="ARBA00022679"/>
    </source>
</evidence>
<dbReference type="AlphaFoldDB" id="A0A1I4SEQ1"/>
<dbReference type="PANTHER" id="PTHR44936:SF10">
    <property type="entry name" value="SENSOR PROTEIN RSTB"/>
    <property type="match status" value="1"/>
</dbReference>
<dbReference type="InterPro" id="IPR036890">
    <property type="entry name" value="HATPase_C_sf"/>
</dbReference>
<keyword evidence="10" id="KW-1133">Transmembrane helix</keyword>
<feature type="transmembrane region" description="Helical" evidence="10">
    <location>
        <begin position="156"/>
        <end position="178"/>
    </location>
</feature>
<keyword evidence="9" id="KW-0067">ATP-binding</keyword>
<reference evidence="12 13" key="1">
    <citation type="submission" date="2016-10" db="EMBL/GenBank/DDBJ databases">
        <authorList>
            <person name="de Groot N.N."/>
        </authorList>
    </citation>
    <scope>NUCLEOTIDE SEQUENCE [LARGE SCALE GENOMIC DNA]</scope>
    <source>
        <strain evidence="12 13">DSM 9990</strain>
    </source>
</reference>
<keyword evidence="10" id="KW-0472">Membrane</keyword>
<dbReference type="SMART" id="SM00387">
    <property type="entry name" value="HATPase_c"/>
    <property type="match status" value="1"/>
</dbReference>
<evidence type="ECO:0000256" key="10">
    <source>
        <dbReference type="SAM" id="Phobius"/>
    </source>
</evidence>